<proteinExistence type="predicted"/>
<dbReference type="SUPFAM" id="SSF140996">
    <property type="entry name" value="Hermes dimerisation domain"/>
    <property type="match status" value="1"/>
</dbReference>
<sequence length="61" mass="6946">LISGLQTLDKFTKSCSATRSKEITRRIAELVARDLRPISIAESKGFKQLLNFMEPCYFLPL</sequence>
<dbReference type="Gene3D" id="1.10.10.1070">
    <property type="entry name" value="Zinc finger, BED domain-containing"/>
    <property type="match status" value="1"/>
</dbReference>
<protein>
    <submittedName>
        <fullName evidence="1">Uncharacterized protein</fullName>
    </submittedName>
</protein>
<dbReference type="EnsemblMetazoa" id="Aqu2.1.08705_001">
    <property type="protein sequence ID" value="Aqu2.1.08705_001"/>
    <property type="gene ID" value="Aqu2.1.08705"/>
</dbReference>
<dbReference type="AlphaFoldDB" id="A0A1X7T2K1"/>
<dbReference type="InParanoid" id="A0A1X7T2K1"/>
<reference evidence="1" key="1">
    <citation type="submission" date="2017-05" db="UniProtKB">
        <authorList>
            <consortium name="EnsemblMetazoa"/>
        </authorList>
    </citation>
    <scope>IDENTIFICATION</scope>
</reference>
<name>A0A1X7T2K1_AMPQE</name>
<accession>A0A1X7T2K1</accession>
<evidence type="ECO:0000313" key="1">
    <source>
        <dbReference type="EnsemblMetazoa" id="Aqu2.1.08705_001"/>
    </source>
</evidence>
<organism evidence="1">
    <name type="scientific">Amphimedon queenslandica</name>
    <name type="common">Sponge</name>
    <dbReference type="NCBI Taxonomy" id="400682"/>
    <lineage>
        <taxon>Eukaryota</taxon>
        <taxon>Metazoa</taxon>
        <taxon>Porifera</taxon>
        <taxon>Demospongiae</taxon>
        <taxon>Heteroscleromorpha</taxon>
        <taxon>Haplosclerida</taxon>
        <taxon>Niphatidae</taxon>
        <taxon>Amphimedon</taxon>
    </lineage>
</organism>